<proteinExistence type="predicted"/>
<protein>
    <submittedName>
        <fullName evidence="2">Tyrosine-protein phosphatase</fullName>
    </submittedName>
</protein>
<gene>
    <name evidence="2" type="ORF">QJV27_06760</name>
</gene>
<evidence type="ECO:0000313" key="2">
    <source>
        <dbReference type="EMBL" id="MDI2091068.1"/>
    </source>
</evidence>
<accession>A0ABT6Q260</accession>
<evidence type="ECO:0000313" key="3">
    <source>
        <dbReference type="Proteomes" id="UP001431634"/>
    </source>
</evidence>
<dbReference type="InterPro" id="IPR004861">
    <property type="entry name" value="Siw14-like"/>
</dbReference>
<comment type="caution">
    <text evidence="2">The sequence shown here is derived from an EMBL/GenBank/DDBJ whole genome shotgun (WGS) entry which is preliminary data.</text>
</comment>
<reference evidence="2" key="1">
    <citation type="submission" date="2023-05" db="EMBL/GenBank/DDBJ databases">
        <title>Whole genome sequence of Commensalibacter sp.</title>
        <authorList>
            <person name="Charoenyingcharoen P."/>
            <person name="Yukphan P."/>
        </authorList>
    </citation>
    <scope>NUCLEOTIDE SEQUENCE</scope>
    <source>
        <strain evidence="2">TBRC 16381</strain>
    </source>
</reference>
<dbReference type="Proteomes" id="UP001431634">
    <property type="component" value="Unassembled WGS sequence"/>
</dbReference>
<sequence>MSKKIPFDPSLSNRYEYFKAWIDSLFIDHAIFRLVWSNFHAVIPKKIYRCNHPTPARLTRLKTKYRLKTIINLRGHRDCGSDALSRTQAKSLGLIYIDMPFESRGAPHKDRILKLADIYPTLEFPILIHCKSGADRAGLVAALLVLLENGKIEQAMQQLSWRYGHFKHSKTGILDAFLVHYYQETYNKVSFLDWVRNDYDENVLRQSFKSKALSSFITDTILHRE</sequence>
<dbReference type="SUPFAM" id="SSF52799">
    <property type="entry name" value="(Phosphotyrosine protein) phosphatases II"/>
    <property type="match status" value="1"/>
</dbReference>
<dbReference type="Pfam" id="PF03162">
    <property type="entry name" value="Y_phosphatase2"/>
    <property type="match status" value="1"/>
</dbReference>
<dbReference type="InterPro" id="IPR000387">
    <property type="entry name" value="Tyr_Pase_dom"/>
</dbReference>
<evidence type="ECO:0000259" key="1">
    <source>
        <dbReference type="PROSITE" id="PS50056"/>
    </source>
</evidence>
<keyword evidence="3" id="KW-1185">Reference proteome</keyword>
<feature type="domain" description="Tyrosine specific protein phosphatases" evidence="1">
    <location>
        <begin position="125"/>
        <end position="159"/>
    </location>
</feature>
<dbReference type="PROSITE" id="PS50056">
    <property type="entry name" value="TYR_PHOSPHATASE_2"/>
    <property type="match status" value="1"/>
</dbReference>
<dbReference type="EMBL" id="JASBAO010000001">
    <property type="protein sequence ID" value="MDI2091068.1"/>
    <property type="molecule type" value="Genomic_DNA"/>
</dbReference>
<dbReference type="RefSeq" id="WP_281448177.1">
    <property type="nucleotide sequence ID" value="NZ_JASBAO010000001.1"/>
</dbReference>
<organism evidence="2 3">
    <name type="scientific">Commensalibacter oyaizuii</name>
    <dbReference type="NCBI Taxonomy" id="3043873"/>
    <lineage>
        <taxon>Bacteria</taxon>
        <taxon>Pseudomonadati</taxon>
        <taxon>Pseudomonadota</taxon>
        <taxon>Alphaproteobacteria</taxon>
        <taxon>Acetobacterales</taxon>
        <taxon>Acetobacteraceae</taxon>
    </lineage>
</organism>
<name>A0ABT6Q260_9PROT</name>
<dbReference type="InterPro" id="IPR029021">
    <property type="entry name" value="Prot-tyrosine_phosphatase-like"/>
</dbReference>
<dbReference type="Gene3D" id="3.90.190.10">
    <property type="entry name" value="Protein tyrosine phosphatase superfamily"/>
    <property type="match status" value="1"/>
</dbReference>